<feature type="signal peptide" evidence="1">
    <location>
        <begin position="1"/>
        <end position="23"/>
    </location>
</feature>
<dbReference type="PROSITE" id="PS51257">
    <property type="entry name" value="PROKAR_LIPOPROTEIN"/>
    <property type="match status" value="1"/>
</dbReference>
<sequence>MRFPSLHPLYFFCISFLSFFGCGINTDTPVAPFVFLVPPSVPQILSVVAVNSNITNDFQTDVFNYNLDPRPEYILRYYVTNREPQFLGYNLYVTTAFPGIIQTVQGEWLEDGVQPSFPHLPYEASTESSKIVTKRIRFAVPPPGAEFFQKCQIYNFTLRSMLTGGLISNPSTTSSTCAIPNKVNDIQTLCAVGTGCNTAFCANAACGTPSSCALGTACNPCTKGNNDLGCACPAGQSPPGCQYVGP</sequence>
<evidence type="ECO:0008006" key="4">
    <source>
        <dbReference type="Google" id="ProtNLM"/>
    </source>
</evidence>
<evidence type="ECO:0000313" key="3">
    <source>
        <dbReference type="Proteomes" id="UP000297891"/>
    </source>
</evidence>
<evidence type="ECO:0000256" key="1">
    <source>
        <dbReference type="SAM" id="SignalP"/>
    </source>
</evidence>
<dbReference type="Proteomes" id="UP000297891">
    <property type="component" value="Unassembled WGS sequence"/>
</dbReference>
<dbReference type="InterPro" id="IPR058185">
    <property type="entry name" value="LIC11073-like"/>
</dbReference>
<evidence type="ECO:0000313" key="2">
    <source>
        <dbReference type="EMBL" id="TGK91339.1"/>
    </source>
</evidence>
<proteinExistence type="predicted"/>
<comment type="caution">
    <text evidence="2">The sequence shown here is derived from an EMBL/GenBank/DDBJ whole genome shotgun (WGS) entry which is preliminary data.</text>
</comment>
<dbReference type="EMBL" id="RQFP01000014">
    <property type="protein sequence ID" value="TGK91339.1"/>
    <property type="molecule type" value="Genomic_DNA"/>
</dbReference>
<reference evidence="2" key="1">
    <citation type="journal article" date="2019" name="PLoS Negl. Trop. Dis.">
        <title>Revisiting the worldwide diversity of Leptospira species in the environment.</title>
        <authorList>
            <person name="Vincent A.T."/>
            <person name="Schiettekatte O."/>
            <person name="Bourhy P."/>
            <person name="Veyrier F.J."/>
            <person name="Picardeau M."/>
        </authorList>
    </citation>
    <scope>NUCLEOTIDE SEQUENCE [LARGE SCALE GENOMIC DNA]</scope>
    <source>
        <strain evidence="2">201800277</strain>
    </source>
</reference>
<dbReference type="RefSeq" id="WP_100790386.1">
    <property type="nucleotide sequence ID" value="NZ_NPDQ01000003.1"/>
</dbReference>
<accession>A0A2M9Y370</accession>
<gene>
    <name evidence="2" type="ORF">EHQ30_14005</name>
</gene>
<dbReference type="NCBIfam" id="NF047587">
    <property type="entry name" value="lipo_LIC11073"/>
    <property type="match status" value="1"/>
</dbReference>
<keyword evidence="1" id="KW-0732">Signal</keyword>
<dbReference type="OrthoDB" id="332801at2"/>
<name>A0A2M9Y370_9LEPT</name>
<dbReference type="AlphaFoldDB" id="A0A2M9Y370"/>
<feature type="chain" id="PRO_5044383732" description="Lipoprotein" evidence="1">
    <location>
        <begin position="24"/>
        <end position="246"/>
    </location>
</feature>
<keyword evidence="3" id="KW-1185">Reference proteome</keyword>
<protein>
    <recommendedName>
        <fullName evidence="4">Lipoprotein</fullName>
    </recommendedName>
</protein>
<organism evidence="2 3">
    <name type="scientific">Leptospira brenneri</name>
    <dbReference type="NCBI Taxonomy" id="2023182"/>
    <lineage>
        <taxon>Bacteria</taxon>
        <taxon>Pseudomonadati</taxon>
        <taxon>Spirochaetota</taxon>
        <taxon>Spirochaetia</taxon>
        <taxon>Leptospirales</taxon>
        <taxon>Leptospiraceae</taxon>
        <taxon>Leptospira</taxon>
    </lineage>
</organism>